<dbReference type="InterPro" id="IPR040387">
    <property type="entry name" value="RIN4/NOI4"/>
</dbReference>
<gene>
    <name evidence="3" type="ORF">POTOM_039222</name>
</gene>
<evidence type="ECO:0000256" key="1">
    <source>
        <dbReference type="SAM" id="MobiDB-lite"/>
    </source>
</evidence>
<feature type="region of interest" description="Disordered" evidence="1">
    <location>
        <begin position="124"/>
        <end position="196"/>
    </location>
</feature>
<dbReference type="InterPro" id="IPR008700">
    <property type="entry name" value="TypeIII_avirulence_cleave"/>
</dbReference>
<keyword evidence="4" id="KW-1185">Reference proteome</keyword>
<dbReference type="GO" id="GO:0005886">
    <property type="term" value="C:plasma membrane"/>
    <property type="evidence" value="ECO:0007669"/>
    <property type="project" value="TreeGrafter"/>
</dbReference>
<dbReference type="PANTHER" id="PTHR33159:SF49">
    <property type="entry name" value="RPM1-INTERACTING PROTEIN 4"/>
    <property type="match status" value="1"/>
</dbReference>
<feature type="compositionally biased region" description="Polar residues" evidence="1">
    <location>
        <begin position="127"/>
        <end position="144"/>
    </location>
</feature>
<feature type="domain" description="RIN4 pathogenic type III effector avirulence factor Avr cleavage site" evidence="2">
    <location>
        <begin position="182"/>
        <end position="216"/>
    </location>
</feature>
<sequence length="275" mass="30772">MYKHYMPFLYVFKSNDPHPKLKSFDLHCKISQFFTSPAPSMAQRHHVPKFGGWDNDNVPYTAYFDTARKEKSGRRMNPNDPEENPEAFMHARGVMEDDVDFSSGAYQGITAEHHNIDLRLKGHNAHGTRSANNHQKSASHNSITSESGSEKSSSEGNKALSSSRHSRQRSRSTHSTNHDAHQRAASIPKFGAWNDTDPKSGEGFTVVFNRVKEEKQIASKTFPSVPIQPVNRQTSQRNQGSSSSLSKMLPFSVSFTRTILLSCSSVAVSFREGIE</sequence>
<dbReference type="AlphaFoldDB" id="A0A8X7YRH1"/>
<protein>
    <recommendedName>
        <fullName evidence="2">RIN4 pathogenic type III effector avirulence factor Avr cleavage site domain-containing protein</fullName>
    </recommendedName>
</protein>
<dbReference type="Pfam" id="PF05627">
    <property type="entry name" value="AvrRpt-cleavage"/>
    <property type="match status" value="2"/>
</dbReference>
<evidence type="ECO:0000313" key="3">
    <source>
        <dbReference type="EMBL" id="KAG6755816.1"/>
    </source>
</evidence>
<name>A0A8X7YRH1_POPTO</name>
<dbReference type="Proteomes" id="UP000886885">
    <property type="component" value="Chromosome 11A"/>
</dbReference>
<comment type="caution">
    <text evidence="3">The sequence shown here is derived from an EMBL/GenBank/DDBJ whole genome shotgun (WGS) entry which is preliminary data.</text>
</comment>
<organism evidence="3 4">
    <name type="scientific">Populus tomentosa</name>
    <name type="common">Chinese white poplar</name>
    <dbReference type="NCBI Taxonomy" id="118781"/>
    <lineage>
        <taxon>Eukaryota</taxon>
        <taxon>Viridiplantae</taxon>
        <taxon>Streptophyta</taxon>
        <taxon>Embryophyta</taxon>
        <taxon>Tracheophyta</taxon>
        <taxon>Spermatophyta</taxon>
        <taxon>Magnoliopsida</taxon>
        <taxon>eudicotyledons</taxon>
        <taxon>Gunneridae</taxon>
        <taxon>Pentapetalae</taxon>
        <taxon>rosids</taxon>
        <taxon>fabids</taxon>
        <taxon>Malpighiales</taxon>
        <taxon>Salicaceae</taxon>
        <taxon>Saliceae</taxon>
        <taxon>Populus</taxon>
    </lineage>
</organism>
<reference evidence="3" key="1">
    <citation type="journal article" date="2020" name="bioRxiv">
        <title>Hybrid origin of Populus tomentosa Carr. identified through genome sequencing and phylogenomic analysis.</title>
        <authorList>
            <person name="An X."/>
            <person name="Gao K."/>
            <person name="Chen Z."/>
            <person name="Li J."/>
            <person name="Yang X."/>
            <person name="Yang X."/>
            <person name="Zhou J."/>
            <person name="Guo T."/>
            <person name="Zhao T."/>
            <person name="Huang S."/>
            <person name="Miao D."/>
            <person name="Khan W.U."/>
            <person name="Rao P."/>
            <person name="Ye M."/>
            <person name="Lei B."/>
            <person name="Liao W."/>
            <person name="Wang J."/>
            <person name="Ji L."/>
            <person name="Li Y."/>
            <person name="Guo B."/>
            <person name="Mustafa N.S."/>
            <person name="Li S."/>
            <person name="Yun Q."/>
            <person name="Keller S.R."/>
            <person name="Mao J."/>
            <person name="Zhang R."/>
            <person name="Strauss S.H."/>
        </authorList>
    </citation>
    <scope>NUCLEOTIDE SEQUENCE</scope>
    <source>
        <strain evidence="3">GM15</strain>
        <tissue evidence="3">Leaf</tissue>
    </source>
</reference>
<proteinExistence type="predicted"/>
<dbReference type="OrthoDB" id="765662at2759"/>
<feature type="domain" description="RIN4 pathogenic type III effector avirulence factor Avr cleavage site" evidence="2">
    <location>
        <begin position="44"/>
        <end position="71"/>
    </location>
</feature>
<evidence type="ECO:0000313" key="4">
    <source>
        <dbReference type="Proteomes" id="UP000886885"/>
    </source>
</evidence>
<accession>A0A8X7YRH1</accession>
<evidence type="ECO:0000259" key="2">
    <source>
        <dbReference type="Pfam" id="PF05627"/>
    </source>
</evidence>
<dbReference type="PANTHER" id="PTHR33159">
    <property type="entry name" value="RPM1-INTERACTING PROTEIN 4 (RIN4) FAMILY PROTEIN"/>
    <property type="match status" value="1"/>
</dbReference>
<dbReference type="EMBL" id="JAAWWB010000021">
    <property type="protein sequence ID" value="KAG6755816.1"/>
    <property type="molecule type" value="Genomic_DNA"/>
</dbReference>